<evidence type="ECO:0000313" key="3">
    <source>
        <dbReference type="Proteomes" id="UP000252770"/>
    </source>
</evidence>
<feature type="transmembrane region" description="Helical" evidence="1">
    <location>
        <begin position="12"/>
        <end position="31"/>
    </location>
</feature>
<protein>
    <recommendedName>
        <fullName evidence="4">TIGR02611 family protein</fullName>
    </recommendedName>
</protein>
<keyword evidence="1" id="KW-1133">Transmembrane helix</keyword>
<organism evidence="2 3">
    <name type="scientific">Desertihabitans brevis</name>
    <dbReference type="NCBI Taxonomy" id="2268447"/>
    <lineage>
        <taxon>Bacteria</taxon>
        <taxon>Bacillati</taxon>
        <taxon>Actinomycetota</taxon>
        <taxon>Actinomycetes</taxon>
        <taxon>Propionibacteriales</taxon>
        <taxon>Propionibacteriaceae</taxon>
        <taxon>Desertihabitans</taxon>
    </lineage>
</organism>
<keyword evidence="1" id="KW-0812">Transmembrane</keyword>
<keyword evidence="3" id="KW-1185">Reference proteome</keyword>
<comment type="caution">
    <text evidence="2">The sequence shown here is derived from an EMBL/GenBank/DDBJ whole genome shotgun (WGS) entry which is preliminary data.</text>
</comment>
<evidence type="ECO:0000256" key="1">
    <source>
        <dbReference type="SAM" id="Phobius"/>
    </source>
</evidence>
<dbReference type="RefSeq" id="WP_114127227.1">
    <property type="nucleotide sequence ID" value="NZ_QOUI01000008.1"/>
</dbReference>
<dbReference type="EMBL" id="QOUI01000008">
    <property type="protein sequence ID" value="RCK68941.1"/>
    <property type="molecule type" value="Genomic_DNA"/>
</dbReference>
<feature type="transmembrane region" description="Helical" evidence="1">
    <location>
        <begin position="78"/>
        <end position="97"/>
    </location>
</feature>
<dbReference type="Proteomes" id="UP000252770">
    <property type="component" value="Unassembled WGS sequence"/>
</dbReference>
<gene>
    <name evidence="2" type="ORF">DT076_13575</name>
</gene>
<feature type="transmembrane region" description="Helical" evidence="1">
    <location>
        <begin position="37"/>
        <end position="57"/>
    </location>
</feature>
<dbReference type="Pfam" id="PF09656">
    <property type="entry name" value="PGPGW"/>
    <property type="match status" value="1"/>
</dbReference>
<reference evidence="2 3" key="1">
    <citation type="submission" date="2018-07" db="EMBL/GenBank/DDBJ databases">
        <title>Desertimonas flava gen. nov. sp. nov.</title>
        <authorList>
            <person name="Liu S."/>
        </authorList>
    </citation>
    <scope>NUCLEOTIDE SEQUENCE [LARGE SCALE GENOMIC DNA]</scope>
    <source>
        <strain evidence="2 3">16Sb5-5</strain>
    </source>
</reference>
<proteinExistence type="predicted"/>
<keyword evidence="1" id="KW-0472">Membrane</keyword>
<evidence type="ECO:0000313" key="2">
    <source>
        <dbReference type="EMBL" id="RCK68941.1"/>
    </source>
</evidence>
<sequence>MFRRSGAALKRIGLEVLGWGLVVLGLAALVLPGPGLLLLLLGLLVLSQQYAWAQRWVEPVKRRALRTADDAVSTWPRLALSVLSVLVVAGVGVLWGIRPPAPGWWPVDDRFWLFGGWATGGTVLGSAVLALVLLVWSWWRHRRHGPVARV</sequence>
<evidence type="ECO:0008006" key="4">
    <source>
        <dbReference type="Google" id="ProtNLM"/>
    </source>
</evidence>
<accession>A0A367YVF7</accession>
<feature type="transmembrane region" description="Helical" evidence="1">
    <location>
        <begin position="117"/>
        <end position="139"/>
    </location>
</feature>
<dbReference type="InterPro" id="IPR019099">
    <property type="entry name" value="Uncharacterised_PGPGW_TM"/>
</dbReference>
<dbReference type="AlphaFoldDB" id="A0A367YVF7"/>
<name>A0A367YVF7_9ACTN</name>